<gene>
    <name evidence="7" type="ORF">ASCRUDRAFT_16641</name>
</gene>
<dbReference type="OrthoDB" id="3269380at2759"/>
<feature type="domain" description="C2H2-type" evidence="6">
    <location>
        <begin position="264"/>
        <end position="288"/>
    </location>
</feature>
<dbReference type="PANTHER" id="PTHR23057">
    <property type="entry name" value="JUXTAPOSED WITH ANOTHER ZINC FINGER PROTEIN 1"/>
    <property type="match status" value="1"/>
</dbReference>
<keyword evidence="2" id="KW-0677">Repeat</keyword>
<dbReference type="AlphaFoldDB" id="A0A1D2VCR0"/>
<dbReference type="SMART" id="SM00355">
    <property type="entry name" value="ZnF_C2H2"/>
    <property type="match status" value="3"/>
</dbReference>
<evidence type="ECO:0000256" key="2">
    <source>
        <dbReference type="ARBA" id="ARBA00022737"/>
    </source>
</evidence>
<dbReference type="GO" id="GO:0008270">
    <property type="term" value="F:zinc ion binding"/>
    <property type="evidence" value="ECO:0007669"/>
    <property type="project" value="UniProtKB-KW"/>
</dbReference>
<dbReference type="InterPro" id="IPR051580">
    <property type="entry name" value="ZnF-Chromatin_assoc"/>
</dbReference>
<dbReference type="Gene3D" id="3.30.160.60">
    <property type="entry name" value="Classic Zinc Finger"/>
    <property type="match status" value="1"/>
</dbReference>
<evidence type="ECO:0000256" key="3">
    <source>
        <dbReference type="ARBA" id="ARBA00022771"/>
    </source>
</evidence>
<feature type="non-terminal residue" evidence="7">
    <location>
        <position position="288"/>
    </location>
</feature>
<evidence type="ECO:0000256" key="4">
    <source>
        <dbReference type="ARBA" id="ARBA00022833"/>
    </source>
</evidence>
<keyword evidence="3 5" id="KW-0863">Zinc-finger</keyword>
<dbReference type="STRING" id="1344418.A0A1D2VCR0"/>
<dbReference type="FunCoup" id="A0A1D2VCR0">
    <property type="interactions" value="2070"/>
</dbReference>
<keyword evidence="8" id="KW-1185">Reference proteome</keyword>
<dbReference type="GeneID" id="30963074"/>
<feature type="domain" description="C2H2-type" evidence="6">
    <location>
        <begin position="202"/>
        <end position="232"/>
    </location>
</feature>
<dbReference type="InterPro" id="IPR013087">
    <property type="entry name" value="Znf_C2H2_type"/>
</dbReference>
<accession>A0A1D2VCR0</accession>
<sequence>LHSARIRRESIAHSQGMGGVSWGTFTIGSWLKDEVLTNSNFISMPTAQSNFSDDTSNYLANLEAEYCKDYYCCGESLPSLHDLLKHYEESHLTSSPTNDPAQRRAYDSTIANLTEAVSTNEVFLSDAGINLNINGNDSNSFSLTQFTSNNNQPLQNHTNITNLSNLGNISHHRQNKISEVDEMCIDDPARHLYVERGDSKPFKCPVIGCDKSYKNQNGLKYHRSHGHQNQKLFQNEDGTLSIIDPISNVPYTDNNIALERDKPYRCEVCGKRYKNLNGLKYHKGHSTH</sequence>
<evidence type="ECO:0000313" key="7">
    <source>
        <dbReference type="EMBL" id="ODV59352.1"/>
    </source>
</evidence>
<keyword evidence="1" id="KW-0479">Metal-binding</keyword>
<reference evidence="8" key="1">
    <citation type="submission" date="2016-05" db="EMBL/GenBank/DDBJ databases">
        <title>Comparative genomics of biotechnologically important yeasts.</title>
        <authorList>
            <consortium name="DOE Joint Genome Institute"/>
            <person name="Riley R."/>
            <person name="Haridas S."/>
            <person name="Wolfe K.H."/>
            <person name="Lopes M.R."/>
            <person name="Hittinger C.T."/>
            <person name="Goker M."/>
            <person name="Salamov A."/>
            <person name="Wisecaver J."/>
            <person name="Long T.M."/>
            <person name="Aerts A.L."/>
            <person name="Barry K."/>
            <person name="Choi C."/>
            <person name="Clum A."/>
            <person name="Coughlan A.Y."/>
            <person name="Deshpande S."/>
            <person name="Douglass A.P."/>
            <person name="Hanson S.J."/>
            <person name="Klenk H.-P."/>
            <person name="Labutti K."/>
            <person name="Lapidus A."/>
            <person name="Lindquist E."/>
            <person name="Lipzen A."/>
            <person name="Meier-Kolthoff J.P."/>
            <person name="Ohm R.A."/>
            <person name="Otillar R.P."/>
            <person name="Pangilinan J."/>
            <person name="Peng Y."/>
            <person name="Rokas A."/>
            <person name="Rosa C.A."/>
            <person name="Scheuner C."/>
            <person name="Sibirny A.A."/>
            <person name="Slot J.C."/>
            <person name="Stielow J.B."/>
            <person name="Sun H."/>
            <person name="Kurtzman C.P."/>
            <person name="Blackwell M."/>
            <person name="Grigoriev I.V."/>
            <person name="Jeffries T.W."/>
        </authorList>
    </citation>
    <scope>NUCLEOTIDE SEQUENCE [LARGE SCALE GENOMIC DNA]</scope>
    <source>
        <strain evidence="8">DSM 1968</strain>
    </source>
</reference>
<keyword evidence="4" id="KW-0862">Zinc</keyword>
<dbReference type="PROSITE" id="PS00028">
    <property type="entry name" value="ZINC_FINGER_C2H2_1"/>
    <property type="match status" value="2"/>
</dbReference>
<dbReference type="EMBL" id="KV454486">
    <property type="protein sequence ID" value="ODV59352.1"/>
    <property type="molecule type" value="Genomic_DNA"/>
</dbReference>
<dbReference type="GO" id="GO:0005634">
    <property type="term" value="C:nucleus"/>
    <property type="evidence" value="ECO:0007669"/>
    <property type="project" value="TreeGrafter"/>
</dbReference>
<proteinExistence type="predicted"/>
<dbReference type="SUPFAM" id="SSF57667">
    <property type="entry name" value="beta-beta-alpha zinc fingers"/>
    <property type="match status" value="1"/>
</dbReference>
<name>A0A1D2VCR0_9ASCO</name>
<evidence type="ECO:0000256" key="5">
    <source>
        <dbReference type="PROSITE-ProRule" id="PRU00042"/>
    </source>
</evidence>
<dbReference type="Pfam" id="PF00096">
    <property type="entry name" value="zf-C2H2"/>
    <property type="match status" value="1"/>
</dbReference>
<protein>
    <recommendedName>
        <fullName evidence="6">C2H2-type domain-containing protein</fullName>
    </recommendedName>
</protein>
<evidence type="ECO:0000313" key="8">
    <source>
        <dbReference type="Proteomes" id="UP000095038"/>
    </source>
</evidence>
<evidence type="ECO:0000256" key="1">
    <source>
        <dbReference type="ARBA" id="ARBA00022723"/>
    </source>
</evidence>
<dbReference type="InterPro" id="IPR036236">
    <property type="entry name" value="Znf_C2H2_sf"/>
</dbReference>
<dbReference type="PANTHER" id="PTHR23057:SF0">
    <property type="entry name" value="JUXTAPOSED WITH ANOTHER ZINC FINGER PROTEIN 1"/>
    <property type="match status" value="1"/>
</dbReference>
<dbReference type="RefSeq" id="XP_020045659.1">
    <property type="nucleotide sequence ID" value="XM_020189438.2"/>
</dbReference>
<dbReference type="Proteomes" id="UP000095038">
    <property type="component" value="Unassembled WGS sequence"/>
</dbReference>
<organism evidence="7 8">
    <name type="scientific">Ascoidea rubescens DSM 1968</name>
    <dbReference type="NCBI Taxonomy" id="1344418"/>
    <lineage>
        <taxon>Eukaryota</taxon>
        <taxon>Fungi</taxon>
        <taxon>Dikarya</taxon>
        <taxon>Ascomycota</taxon>
        <taxon>Saccharomycotina</taxon>
        <taxon>Saccharomycetes</taxon>
        <taxon>Ascoideaceae</taxon>
        <taxon>Ascoidea</taxon>
    </lineage>
</organism>
<dbReference type="PROSITE" id="PS50157">
    <property type="entry name" value="ZINC_FINGER_C2H2_2"/>
    <property type="match status" value="2"/>
</dbReference>
<feature type="non-terminal residue" evidence="7">
    <location>
        <position position="1"/>
    </location>
</feature>
<evidence type="ECO:0000259" key="6">
    <source>
        <dbReference type="PROSITE" id="PS50157"/>
    </source>
</evidence>
<dbReference type="InParanoid" id="A0A1D2VCR0"/>